<sequence length="375" mass="42652">MKFAIITHAVHKIKDGQIYSYEPYVREMNLWAKYVDEIIILAPISNEEITDIETSYCHSNIKVVAIPNFDITSIKNLLKSLLVIPQICGLIYKVMKQVDHIHLRCPGNIGLLGSLVQILFPSKPKTAKYAGNWDPNSQQPITYKFQKWLLGSPFLTKNMKVLVYGDWPNQTKNIVPFFTASYHQSEIEEIPVKTFEKKIKLVFVGGFTEGKQPLLSVQSAHELIKKGYDISLDLYGGGVKREEIENYIELHKLDNHIILHGNVNKDEVKKAFIDAHFLIFISKSEGWPKVVAEAMFWGCLPISTDISCVQDMLGNNSRGSLLKPDANADTIATEIKSYLADENKYLEKVVEAKKWSQKYTLETFEGAVKELLKNE</sequence>
<dbReference type="RefSeq" id="WP_208888997.1">
    <property type="nucleotide sequence ID" value="NZ_CP019336.1"/>
</dbReference>
<dbReference type="EMBL" id="CP019336">
    <property type="protein sequence ID" value="AUC22799.1"/>
    <property type="molecule type" value="Genomic_DNA"/>
</dbReference>
<dbReference type="InterPro" id="IPR001296">
    <property type="entry name" value="Glyco_trans_1"/>
</dbReference>
<evidence type="ECO:0000313" key="3">
    <source>
        <dbReference type="Proteomes" id="UP000232721"/>
    </source>
</evidence>
<dbReference type="Gene3D" id="3.40.50.2000">
    <property type="entry name" value="Glycogen Phosphorylase B"/>
    <property type="match status" value="1"/>
</dbReference>
<dbReference type="PANTHER" id="PTHR12526:SF630">
    <property type="entry name" value="GLYCOSYLTRANSFERASE"/>
    <property type="match status" value="1"/>
</dbReference>
<proteinExistence type="predicted"/>
<name>A0ABM6Q0W3_9FLAO</name>
<reference evidence="2 3" key="1">
    <citation type="submission" date="2017-02" db="EMBL/GenBank/DDBJ databases">
        <title>Trade-off between light-utilization and light-protection in marine flavobacteria.</title>
        <authorList>
            <person name="Kumagai Y."/>
            <person name="Yoshizawa S."/>
            <person name="Kogure K."/>
            <person name="Iwasaki W."/>
        </authorList>
    </citation>
    <scope>NUCLEOTIDE SEQUENCE [LARGE SCALE GENOMIC DNA]</scope>
    <source>
        <strain evidence="2 3">KCTC 23670</strain>
    </source>
</reference>
<evidence type="ECO:0000313" key="2">
    <source>
        <dbReference type="EMBL" id="AUC22799.1"/>
    </source>
</evidence>
<dbReference type="Proteomes" id="UP000232721">
    <property type="component" value="Chromosome"/>
</dbReference>
<dbReference type="GO" id="GO:0016740">
    <property type="term" value="F:transferase activity"/>
    <property type="evidence" value="ECO:0007669"/>
    <property type="project" value="UniProtKB-KW"/>
</dbReference>
<dbReference type="PANTHER" id="PTHR12526">
    <property type="entry name" value="GLYCOSYLTRANSFERASE"/>
    <property type="match status" value="1"/>
</dbReference>
<dbReference type="SUPFAM" id="SSF53756">
    <property type="entry name" value="UDP-Glycosyltransferase/glycogen phosphorylase"/>
    <property type="match status" value="1"/>
</dbReference>
<organism evidence="2 3">
    <name type="scientific">Polaribacter sejongensis</name>
    <dbReference type="NCBI Taxonomy" id="985043"/>
    <lineage>
        <taxon>Bacteria</taxon>
        <taxon>Pseudomonadati</taxon>
        <taxon>Bacteroidota</taxon>
        <taxon>Flavobacteriia</taxon>
        <taxon>Flavobacteriales</taxon>
        <taxon>Flavobacteriaceae</taxon>
    </lineage>
</organism>
<accession>A0ABM6Q0W3</accession>
<keyword evidence="2" id="KW-0808">Transferase</keyword>
<feature type="domain" description="Glycosyl transferase family 1" evidence="1">
    <location>
        <begin position="194"/>
        <end position="351"/>
    </location>
</feature>
<evidence type="ECO:0000259" key="1">
    <source>
        <dbReference type="Pfam" id="PF00534"/>
    </source>
</evidence>
<keyword evidence="3" id="KW-1185">Reference proteome</keyword>
<protein>
    <submittedName>
        <fullName evidence="2">Glycosyl transferase</fullName>
    </submittedName>
</protein>
<dbReference type="CDD" id="cd03801">
    <property type="entry name" value="GT4_PimA-like"/>
    <property type="match status" value="1"/>
</dbReference>
<dbReference type="Pfam" id="PF00534">
    <property type="entry name" value="Glycos_transf_1"/>
    <property type="match status" value="1"/>
</dbReference>
<gene>
    <name evidence="2" type="ORF">BTO15_12185</name>
</gene>